<evidence type="ECO:0000313" key="6">
    <source>
        <dbReference type="EMBL" id="MBP3193625.1"/>
    </source>
</evidence>
<comment type="function">
    <text evidence="4 5">This protein binds to 23S rRNA in the presence of protein L20.</text>
</comment>
<evidence type="ECO:0000256" key="4">
    <source>
        <dbReference type="HAMAP-Rule" id="MF_01363"/>
    </source>
</evidence>
<proteinExistence type="inferred from homology"/>
<sequence length="104" mass="11883">MYAIVEISGHQYKVAEKDVIFVDRQQADENKKITLDKVLLTSDGNGKVNVGTPVLEKAKVQAKIVDHTKGDKMIVFKKKRRKGYQVTRGHRRHLTRILIEKITA</sequence>
<dbReference type="AlphaFoldDB" id="A0A8J7UVM9"/>
<evidence type="ECO:0000256" key="3">
    <source>
        <dbReference type="ARBA" id="ARBA00023274"/>
    </source>
</evidence>
<dbReference type="GO" id="GO:0003735">
    <property type="term" value="F:structural constituent of ribosome"/>
    <property type="evidence" value="ECO:0007669"/>
    <property type="project" value="InterPro"/>
</dbReference>
<dbReference type="Proteomes" id="UP000673975">
    <property type="component" value="Unassembled WGS sequence"/>
</dbReference>
<dbReference type="InterPro" id="IPR036164">
    <property type="entry name" value="bL21-like_sf"/>
</dbReference>
<keyword evidence="2 4" id="KW-0689">Ribosomal protein</keyword>
<dbReference type="PANTHER" id="PTHR21349">
    <property type="entry name" value="50S RIBOSOMAL PROTEIN L21"/>
    <property type="match status" value="1"/>
</dbReference>
<comment type="subunit">
    <text evidence="4">Part of the 50S ribosomal subunit. Contacts protein L20.</text>
</comment>
<dbReference type="Pfam" id="PF00829">
    <property type="entry name" value="Ribosomal_L21p"/>
    <property type="match status" value="1"/>
</dbReference>
<dbReference type="GO" id="GO:0005840">
    <property type="term" value="C:ribosome"/>
    <property type="evidence" value="ECO:0007669"/>
    <property type="project" value="UniProtKB-KW"/>
</dbReference>
<dbReference type="InterPro" id="IPR001787">
    <property type="entry name" value="Ribosomal_bL21"/>
</dbReference>
<evidence type="ECO:0000256" key="1">
    <source>
        <dbReference type="ARBA" id="ARBA00008563"/>
    </source>
</evidence>
<keyword evidence="4 5" id="KW-0694">RNA-binding</keyword>
<comment type="similarity">
    <text evidence="1 4 5">Belongs to the bacterial ribosomal protein bL21 family.</text>
</comment>
<dbReference type="SUPFAM" id="SSF141091">
    <property type="entry name" value="L21p-like"/>
    <property type="match status" value="1"/>
</dbReference>
<reference evidence="6" key="1">
    <citation type="submission" date="2021-02" db="EMBL/GenBank/DDBJ databases">
        <title>Natronogracilivirga saccharolytica gen. nov. sp. nov. a new anaerobic, haloalkiliphilic carbohydrate-fermenting bacterium from soda lake and proposing of Cyclonatronumiaceae fam. nov. in the phylum Balneolaeota.</title>
        <authorList>
            <person name="Zhilina T.N."/>
            <person name="Sorokin D.Y."/>
            <person name="Zavarzina D.G."/>
            <person name="Toshchakov S.V."/>
            <person name="Kublanov I.V."/>
        </authorList>
    </citation>
    <scope>NUCLEOTIDE SEQUENCE</scope>
    <source>
        <strain evidence="6">Z-1702</strain>
    </source>
</reference>
<keyword evidence="7" id="KW-1185">Reference proteome</keyword>
<dbReference type="InterPro" id="IPR028909">
    <property type="entry name" value="bL21-like"/>
</dbReference>
<gene>
    <name evidence="4 6" type="primary">rplU</name>
    <name evidence="6" type="ORF">NATSA_13190</name>
</gene>
<name>A0A8J7UVM9_9BACT</name>
<dbReference type="GO" id="GO:1990904">
    <property type="term" value="C:ribonucleoprotein complex"/>
    <property type="evidence" value="ECO:0007669"/>
    <property type="project" value="UniProtKB-KW"/>
</dbReference>
<keyword evidence="4 5" id="KW-0699">rRNA-binding</keyword>
<organism evidence="6 7">
    <name type="scientific">Natronogracilivirga saccharolytica</name>
    <dbReference type="NCBI Taxonomy" id="2812953"/>
    <lineage>
        <taxon>Bacteria</taxon>
        <taxon>Pseudomonadati</taxon>
        <taxon>Balneolota</taxon>
        <taxon>Balneolia</taxon>
        <taxon>Balneolales</taxon>
        <taxon>Cyclonatronaceae</taxon>
        <taxon>Natronogracilivirga</taxon>
    </lineage>
</organism>
<dbReference type="GO" id="GO:0005737">
    <property type="term" value="C:cytoplasm"/>
    <property type="evidence" value="ECO:0007669"/>
    <property type="project" value="UniProtKB-ARBA"/>
</dbReference>
<dbReference type="GO" id="GO:0006412">
    <property type="term" value="P:translation"/>
    <property type="evidence" value="ECO:0007669"/>
    <property type="project" value="UniProtKB-UniRule"/>
</dbReference>
<evidence type="ECO:0000256" key="2">
    <source>
        <dbReference type="ARBA" id="ARBA00022980"/>
    </source>
</evidence>
<accession>A0A8J7UVM9</accession>
<evidence type="ECO:0000256" key="5">
    <source>
        <dbReference type="RuleBase" id="RU000562"/>
    </source>
</evidence>
<evidence type="ECO:0000313" key="7">
    <source>
        <dbReference type="Proteomes" id="UP000673975"/>
    </source>
</evidence>
<dbReference type="PANTHER" id="PTHR21349:SF0">
    <property type="entry name" value="LARGE RIBOSOMAL SUBUNIT PROTEIN BL21M"/>
    <property type="match status" value="1"/>
</dbReference>
<protein>
    <recommendedName>
        <fullName evidence="4">Large ribosomal subunit protein bL21</fullName>
    </recommendedName>
</protein>
<dbReference type="EMBL" id="JAFIDN010000012">
    <property type="protein sequence ID" value="MBP3193625.1"/>
    <property type="molecule type" value="Genomic_DNA"/>
</dbReference>
<dbReference type="RefSeq" id="WP_210513080.1">
    <property type="nucleotide sequence ID" value="NZ_JAFIDN010000012.1"/>
</dbReference>
<dbReference type="NCBIfam" id="TIGR00061">
    <property type="entry name" value="L21"/>
    <property type="match status" value="1"/>
</dbReference>
<comment type="caution">
    <text evidence="6">The sequence shown here is derived from an EMBL/GenBank/DDBJ whole genome shotgun (WGS) entry which is preliminary data.</text>
</comment>
<keyword evidence="3 4" id="KW-0687">Ribonucleoprotein</keyword>
<dbReference type="HAMAP" id="MF_01363">
    <property type="entry name" value="Ribosomal_bL21"/>
    <property type="match status" value="1"/>
</dbReference>
<dbReference type="GO" id="GO:0019843">
    <property type="term" value="F:rRNA binding"/>
    <property type="evidence" value="ECO:0007669"/>
    <property type="project" value="UniProtKB-UniRule"/>
</dbReference>